<dbReference type="AlphaFoldDB" id="I9ACM9"/>
<evidence type="ECO:0000256" key="1">
    <source>
        <dbReference type="ARBA" id="ARBA00004026"/>
    </source>
</evidence>
<feature type="binding site" evidence="11">
    <location>
        <position position="62"/>
    </location>
    <ligand>
        <name>Zn(2+)</name>
        <dbReference type="ChEBI" id="CHEBI:29105"/>
        <label>1</label>
    </ligand>
</feature>
<dbReference type="InterPro" id="IPR007080">
    <property type="entry name" value="RNA_pol_Rpb1_1"/>
</dbReference>
<feature type="binding site" evidence="11">
    <location>
        <position position="449"/>
    </location>
    <ligand>
        <name>Mg(2+)</name>
        <dbReference type="ChEBI" id="CHEBI:18420"/>
    </ligand>
</feature>
<keyword evidence="5 11" id="KW-0548">Nucleotidyltransferase</keyword>
<dbReference type="FunFam" id="1.10.40.90:FF:000001">
    <property type="entry name" value="DNA-directed RNA polymerase subunit beta"/>
    <property type="match status" value="1"/>
</dbReference>
<dbReference type="Gene3D" id="1.10.40.90">
    <property type="match status" value="1"/>
</dbReference>
<dbReference type="Gene3D" id="1.10.132.30">
    <property type="match status" value="1"/>
</dbReference>
<dbReference type="Gene3D" id="4.10.860.120">
    <property type="entry name" value="RNA polymerase II, clamp domain"/>
    <property type="match status" value="1"/>
</dbReference>
<evidence type="ECO:0000259" key="14">
    <source>
        <dbReference type="SMART" id="SM00663"/>
    </source>
</evidence>
<accession>I9ACM9</accession>
<keyword evidence="16" id="KW-1185">Reference proteome</keyword>
<dbReference type="HOGENOM" id="CLU_000524_3_1_9"/>
<keyword evidence="3 11" id="KW-0240">DNA-directed RNA polymerase</keyword>
<keyword evidence="7 11" id="KW-0862">Zinc</keyword>
<feature type="region of interest" description="Disordered" evidence="13">
    <location>
        <begin position="1165"/>
        <end position="1184"/>
    </location>
</feature>
<dbReference type="GO" id="GO:0008270">
    <property type="term" value="F:zinc ion binding"/>
    <property type="evidence" value="ECO:0007669"/>
    <property type="project" value="UniProtKB-UniRule"/>
</dbReference>
<evidence type="ECO:0000256" key="12">
    <source>
        <dbReference type="RuleBase" id="RU004279"/>
    </source>
</evidence>
<feature type="binding site" evidence="11">
    <location>
        <position position="867"/>
    </location>
    <ligand>
        <name>Zn(2+)</name>
        <dbReference type="ChEBI" id="CHEBI:29105"/>
        <label>2</label>
    </ligand>
</feature>
<dbReference type="NCBIfam" id="TIGR02386">
    <property type="entry name" value="rpoC_TIGR"/>
    <property type="match status" value="1"/>
</dbReference>
<dbReference type="InterPro" id="IPR038120">
    <property type="entry name" value="Rpb1_funnel_sf"/>
</dbReference>
<comment type="function">
    <text evidence="1 11 12">DNA-dependent RNA polymerase catalyzes the transcription of DNA into RNA using the four ribonucleoside triphosphates as substrates.</text>
</comment>
<dbReference type="EC" id="2.7.7.6" evidence="11"/>
<evidence type="ECO:0000256" key="6">
    <source>
        <dbReference type="ARBA" id="ARBA00022723"/>
    </source>
</evidence>
<dbReference type="Gene3D" id="2.40.40.20">
    <property type="match status" value="1"/>
</dbReference>
<feature type="binding site" evidence="11">
    <location>
        <position position="794"/>
    </location>
    <ligand>
        <name>Zn(2+)</name>
        <dbReference type="ChEBI" id="CHEBI:29105"/>
        <label>2</label>
    </ligand>
</feature>
<evidence type="ECO:0000256" key="10">
    <source>
        <dbReference type="ARBA" id="ARBA00048552"/>
    </source>
</evidence>
<dbReference type="CDD" id="cd01609">
    <property type="entry name" value="RNAP_beta'_N"/>
    <property type="match status" value="1"/>
</dbReference>
<dbReference type="GO" id="GO:0000287">
    <property type="term" value="F:magnesium ion binding"/>
    <property type="evidence" value="ECO:0007669"/>
    <property type="project" value="UniProtKB-UniRule"/>
</dbReference>
<protein>
    <recommendedName>
        <fullName evidence="11">DNA-directed RNA polymerase subunit beta'</fullName>
        <shortName evidence="11">RNAP subunit beta'</shortName>
        <ecNumber evidence="11">2.7.7.6</ecNumber>
    </recommendedName>
    <alternativeName>
        <fullName evidence="11">RNA polymerase subunit beta'</fullName>
    </alternativeName>
    <alternativeName>
        <fullName evidence="11">Transcriptase subunit beta'</fullName>
    </alternativeName>
</protein>
<organism evidence="15 16">
    <name type="scientific">Thermoanaerobacter siderophilus SR4</name>
    <dbReference type="NCBI Taxonomy" id="880478"/>
    <lineage>
        <taxon>Bacteria</taxon>
        <taxon>Bacillati</taxon>
        <taxon>Bacillota</taxon>
        <taxon>Clostridia</taxon>
        <taxon>Thermoanaerobacterales</taxon>
        <taxon>Thermoanaerobacteraceae</taxon>
        <taxon>Thermoanaerobacter</taxon>
    </lineage>
</organism>
<comment type="similarity">
    <text evidence="2 11 12">Belongs to the RNA polymerase beta' chain family.</text>
</comment>
<dbReference type="CDD" id="cd02655">
    <property type="entry name" value="RNAP_beta'_C"/>
    <property type="match status" value="1"/>
</dbReference>
<keyword evidence="4 11" id="KW-0808">Transferase</keyword>
<dbReference type="RefSeq" id="WP_006569569.1">
    <property type="nucleotide sequence ID" value="NZ_CM001486.1"/>
</dbReference>
<dbReference type="Pfam" id="PF04998">
    <property type="entry name" value="RNA_pol_Rpb1_5"/>
    <property type="match status" value="1"/>
</dbReference>
<comment type="catalytic activity">
    <reaction evidence="10 11 12">
        <text>RNA(n) + a ribonucleoside 5'-triphosphate = RNA(n+1) + diphosphate</text>
        <dbReference type="Rhea" id="RHEA:21248"/>
        <dbReference type="Rhea" id="RHEA-COMP:14527"/>
        <dbReference type="Rhea" id="RHEA-COMP:17342"/>
        <dbReference type="ChEBI" id="CHEBI:33019"/>
        <dbReference type="ChEBI" id="CHEBI:61557"/>
        <dbReference type="ChEBI" id="CHEBI:140395"/>
        <dbReference type="EC" id="2.7.7.6"/>
    </reaction>
</comment>
<dbReference type="HAMAP" id="MF_01322">
    <property type="entry name" value="RNApol_bact_RpoC"/>
    <property type="match status" value="1"/>
</dbReference>
<feature type="binding site" evidence="11">
    <location>
        <position position="75"/>
    </location>
    <ligand>
        <name>Zn(2+)</name>
        <dbReference type="ChEBI" id="CHEBI:29105"/>
        <label>1</label>
    </ligand>
</feature>
<evidence type="ECO:0000256" key="5">
    <source>
        <dbReference type="ARBA" id="ARBA00022695"/>
    </source>
</evidence>
<dbReference type="Pfam" id="PF00623">
    <property type="entry name" value="RNA_pol_Rpb1_2"/>
    <property type="match status" value="1"/>
</dbReference>
<comment type="cofactor">
    <cofactor evidence="11">
        <name>Zn(2+)</name>
        <dbReference type="ChEBI" id="CHEBI:29105"/>
    </cofactor>
    <text evidence="11">Binds 2 Zn(2+) ions per subunit.</text>
</comment>
<dbReference type="InterPro" id="IPR000722">
    <property type="entry name" value="RNA_pol_asu"/>
</dbReference>
<evidence type="ECO:0000256" key="4">
    <source>
        <dbReference type="ARBA" id="ARBA00022679"/>
    </source>
</evidence>
<feature type="domain" description="RNA polymerase N-terminal" evidence="14">
    <location>
        <begin position="224"/>
        <end position="503"/>
    </location>
</feature>
<evidence type="ECO:0000256" key="3">
    <source>
        <dbReference type="ARBA" id="ARBA00022478"/>
    </source>
</evidence>
<dbReference type="PATRIC" id="fig|880478.3.peg.1938"/>
<dbReference type="InterPro" id="IPR007066">
    <property type="entry name" value="RNA_pol_Rpb1_3"/>
</dbReference>
<dbReference type="GO" id="GO:0000428">
    <property type="term" value="C:DNA-directed RNA polymerase complex"/>
    <property type="evidence" value="ECO:0007669"/>
    <property type="project" value="UniProtKB-KW"/>
</dbReference>
<feature type="binding site" evidence="11">
    <location>
        <position position="877"/>
    </location>
    <ligand>
        <name>Zn(2+)</name>
        <dbReference type="ChEBI" id="CHEBI:29105"/>
        <label>2</label>
    </ligand>
</feature>
<comment type="subunit">
    <text evidence="11">The RNAP catalytic core consists of 2 alpha, 1 beta, 1 beta' and 1 omega subunit. When a sigma factor is associated with the core the holoenzyme is formed, which can initiate transcription.</text>
</comment>
<proteinExistence type="inferred from homology"/>
<evidence type="ECO:0000256" key="13">
    <source>
        <dbReference type="SAM" id="MobiDB-lite"/>
    </source>
</evidence>
<dbReference type="InterPro" id="IPR012754">
    <property type="entry name" value="DNA-dir_RpoC_beta_prime_bact"/>
</dbReference>
<keyword evidence="6 11" id="KW-0479">Metal-binding</keyword>
<dbReference type="Proteomes" id="UP000005110">
    <property type="component" value="Chromosome"/>
</dbReference>
<evidence type="ECO:0000313" key="15">
    <source>
        <dbReference type="EMBL" id="EIV99776.1"/>
    </source>
</evidence>
<feature type="binding site" evidence="11">
    <location>
        <position position="78"/>
    </location>
    <ligand>
        <name>Zn(2+)</name>
        <dbReference type="ChEBI" id="CHEBI:29105"/>
        <label>1</label>
    </ligand>
</feature>
<dbReference type="Gene3D" id="2.40.50.100">
    <property type="match status" value="1"/>
</dbReference>
<dbReference type="InterPro" id="IPR044893">
    <property type="entry name" value="RNA_pol_Rpb1_clamp_domain"/>
</dbReference>
<keyword evidence="9 11" id="KW-0804">Transcription</keyword>
<sequence length="1184" mass="133265">MFQLRNFEAIKIGLASPEKIREWSRGEVKKPETINYRTLKPERDGLFCERIFGPTKDWECHCGKYKRVRYKGVVCDRCGVEVTRSKVRRERMGHIELAAPVAHIWYVKGIPSRMGLLLDMSPRALEKVLYFVSYVVIDPGDTPLTKKQLLSEKEYRDYLDKYGNRFRAGMGAEAIKELLQEIDLEKLSKELRAEIRESTGQKRVRAIRRLEVVQAFIDSGNRPEWMILDVIPVIPPDLRPMVQLDGGRFATSDLNDLYRRVINRNNRLKKLLDLGAPDIIVRNEKRMLQEAVDALIDNGRRGRPVTGPGNRPLKSLSDMLKGKQGRFRQNLLGKRVDYSGRSVIVVGPELKVYQCGLPKEMALELFKPFVMKKLVDEGLAQHIKSAKRMVEKVKPEVWDVLEEVIKEHPVLLNRAPTLHRLGIQAFEPVLVEGRAIKLHPLVCTAYNADFDGDQMAVHVPLSMEAQAEARFLMLAANNILKPQDGKPVMTPTQDMVLGCYYLTADEEGVPGKGKYFSSPEEAIMAYQLGYIHIHAKIKVKMTKEIDGVKKSKIIETTVGKIIFNEAIPQDLGYVDRTNPETAFDLEINDLVDKSKLGKILDRVYRLHGPTKTAETLDKIKELGFRYSTKAAITVSVSDMVIPKEKEKLLKEADEMVSKIESQFRRGLISEEERYESVIRTWNMTTEKVTEALMASLDKFNPIFMMAHSGARGSKNQIRQLAGMRGLMADPSGRIIELPIRSNFREGLNVLEFFISTHGARKGLADTALRTADSGYLTRRLVDVSQDVIVREDDCGTDEGIYVEEIREGNEIIEKLADRIIGRVAAEDVVDNEGNIIVRRNELINEEEAEKIEKAGITKVKIRSLLTCKSRHGVCRMCYGRDLATGELVNIGEAVGIIAAQAIGEPGTQLTMRTFHTGGVAGADITQGLPRVEELFEARKPKGLAVISEISGVVRINESKKRREVIVTDEENNISKTYLIPYGSRLKVHDGQVIQAGDELTEGSVNPHDLLKIKGIFAVQTYLLQEVQKVYRLQGVEINDKHIEVIIRQMMRKVKVEDPGDTSMLPGELIDMFKFEDENKKAIEKGLRPATGRRALLGITKAALATDSFLSAASFQETTRVLTDAAIKGKVDPLLGLKENVIIGKLIPAGTGLSRYRNISVVKKVNDQQERQDKEKEETEVKASN</sequence>
<evidence type="ECO:0000256" key="9">
    <source>
        <dbReference type="ARBA" id="ARBA00023163"/>
    </source>
</evidence>
<evidence type="ECO:0000256" key="8">
    <source>
        <dbReference type="ARBA" id="ARBA00022842"/>
    </source>
</evidence>
<dbReference type="Gene3D" id="1.10.274.100">
    <property type="entry name" value="RNA polymerase Rpb1, domain 3"/>
    <property type="match status" value="2"/>
</dbReference>
<dbReference type="Gene3D" id="1.10.150.390">
    <property type="match status" value="1"/>
</dbReference>
<dbReference type="InterPro" id="IPR007083">
    <property type="entry name" value="RNA_pol_Rpb1_4"/>
</dbReference>
<evidence type="ECO:0000313" key="16">
    <source>
        <dbReference type="Proteomes" id="UP000005110"/>
    </source>
</evidence>
<dbReference type="PANTHER" id="PTHR19376:SF54">
    <property type="entry name" value="DNA-DIRECTED RNA POLYMERASE SUBUNIT BETA"/>
    <property type="match status" value="1"/>
</dbReference>
<dbReference type="Pfam" id="PF04983">
    <property type="entry name" value="RNA_pol_Rpb1_3"/>
    <property type="match status" value="1"/>
</dbReference>
<dbReference type="EMBL" id="CM001486">
    <property type="protein sequence ID" value="EIV99776.1"/>
    <property type="molecule type" value="Genomic_DNA"/>
</dbReference>
<dbReference type="InterPro" id="IPR006592">
    <property type="entry name" value="RNA_pol_N"/>
</dbReference>
<dbReference type="GO" id="GO:0003677">
    <property type="term" value="F:DNA binding"/>
    <property type="evidence" value="ECO:0007669"/>
    <property type="project" value="UniProtKB-UniRule"/>
</dbReference>
<dbReference type="GO" id="GO:0006351">
    <property type="term" value="P:DNA-templated transcription"/>
    <property type="evidence" value="ECO:0007669"/>
    <property type="project" value="UniProtKB-UniRule"/>
</dbReference>
<evidence type="ECO:0000256" key="7">
    <source>
        <dbReference type="ARBA" id="ARBA00022833"/>
    </source>
</evidence>
<evidence type="ECO:0000256" key="11">
    <source>
        <dbReference type="HAMAP-Rule" id="MF_01322"/>
    </source>
</evidence>
<reference evidence="15 16" key="1">
    <citation type="submission" date="2012-02" db="EMBL/GenBank/DDBJ databases">
        <title>Improved High-Quality Draft sequence of Thermoanaerobacter siderophilus SR4.</title>
        <authorList>
            <consortium name="US DOE Joint Genome Institute"/>
            <person name="Lucas S."/>
            <person name="Han J."/>
            <person name="Lapidus A."/>
            <person name="Cheng J.-F."/>
            <person name="Goodwin L."/>
            <person name="Pitluck S."/>
            <person name="Peters L."/>
            <person name="Detter J.C."/>
            <person name="Han C."/>
            <person name="Tapia R."/>
            <person name="Land M."/>
            <person name="Hauser L."/>
            <person name="Kyrpides N."/>
            <person name="Ivanova N."/>
            <person name="Pagani I."/>
            <person name="Hemme C."/>
            <person name="Woyke T."/>
        </authorList>
    </citation>
    <scope>NUCLEOTIDE SEQUENCE [LARGE SCALE GENOMIC DNA]</scope>
    <source>
        <strain evidence="15 16">SR4</strain>
    </source>
</reference>
<dbReference type="InterPro" id="IPR007081">
    <property type="entry name" value="RNA_pol_Rpb1_5"/>
</dbReference>
<dbReference type="PANTHER" id="PTHR19376">
    <property type="entry name" value="DNA-DIRECTED RNA POLYMERASE"/>
    <property type="match status" value="1"/>
</dbReference>
<feature type="binding site" evidence="11">
    <location>
        <position position="60"/>
    </location>
    <ligand>
        <name>Zn(2+)</name>
        <dbReference type="ChEBI" id="CHEBI:29105"/>
        <label>1</label>
    </ligand>
</feature>
<feature type="binding site" evidence="11">
    <location>
        <position position="874"/>
    </location>
    <ligand>
        <name>Zn(2+)</name>
        <dbReference type="ChEBI" id="CHEBI:29105"/>
        <label>2</label>
    </ligand>
</feature>
<dbReference type="SMART" id="SM00663">
    <property type="entry name" value="RPOLA_N"/>
    <property type="match status" value="1"/>
</dbReference>
<dbReference type="Pfam" id="PF04997">
    <property type="entry name" value="RNA_pol_Rpb1_1"/>
    <property type="match status" value="1"/>
</dbReference>
<feature type="binding site" evidence="11">
    <location>
        <position position="451"/>
    </location>
    <ligand>
        <name>Mg(2+)</name>
        <dbReference type="ChEBI" id="CHEBI:18420"/>
    </ligand>
</feature>
<dbReference type="InterPro" id="IPR045867">
    <property type="entry name" value="DNA-dir_RpoC_beta_prime"/>
</dbReference>
<dbReference type="FunFam" id="1.10.150.390:FF:000002">
    <property type="entry name" value="DNA-directed RNA polymerase subunit beta"/>
    <property type="match status" value="1"/>
</dbReference>
<dbReference type="Gene3D" id="1.10.1790.20">
    <property type="match status" value="1"/>
</dbReference>
<dbReference type="Pfam" id="PF05000">
    <property type="entry name" value="RNA_pol_Rpb1_4"/>
    <property type="match status" value="1"/>
</dbReference>
<evidence type="ECO:0000256" key="2">
    <source>
        <dbReference type="ARBA" id="ARBA00006460"/>
    </source>
</evidence>
<comment type="cofactor">
    <cofactor evidence="11">
        <name>Mg(2+)</name>
        <dbReference type="ChEBI" id="CHEBI:18420"/>
    </cofactor>
    <text evidence="11">Binds 1 Mg(2+) ion per subunit.</text>
</comment>
<keyword evidence="8 11" id="KW-0460">Magnesium</keyword>
<dbReference type="FunFam" id="4.10.860.120:FF:000001">
    <property type="entry name" value="DNA-directed RNA polymerase subunit beta"/>
    <property type="match status" value="1"/>
</dbReference>
<dbReference type="InterPro" id="IPR042102">
    <property type="entry name" value="RNA_pol_Rpb1_3_sf"/>
</dbReference>
<dbReference type="NCBIfam" id="NF011498">
    <property type="entry name" value="PRK14906.1"/>
    <property type="match status" value="1"/>
</dbReference>
<name>I9ACM9_9THEO</name>
<gene>
    <name evidence="11" type="primary">rpoC</name>
    <name evidence="15" type="ORF">ThesiDRAFT1_0775</name>
</gene>
<dbReference type="GO" id="GO:0003899">
    <property type="term" value="F:DNA-directed RNA polymerase activity"/>
    <property type="evidence" value="ECO:0007669"/>
    <property type="project" value="UniProtKB-UniRule"/>
</dbReference>
<dbReference type="SUPFAM" id="SSF64484">
    <property type="entry name" value="beta and beta-prime subunits of DNA dependent RNA-polymerase"/>
    <property type="match status" value="1"/>
</dbReference>
<feature type="binding site" evidence="11">
    <location>
        <position position="453"/>
    </location>
    <ligand>
        <name>Mg(2+)</name>
        <dbReference type="ChEBI" id="CHEBI:18420"/>
    </ligand>
</feature>